<reference evidence="1 2" key="1">
    <citation type="submission" date="2019-03" db="EMBL/GenBank/DDBJ databases">
        <title>Genomic Encyclopedia of Type Strains, Phase IV (KMG-IV): sequencing the most valuable type-strain genomes for metagenomic binning, comparative biology and taxonomic classification.</title>
        <authorList>
            <person name="Goeker M."/>
        </authorList>
    </citation>
    <scope>NUCLEOTIDE SEQUENCE [LARGE SCALE GENOMIC DNA]</scope>
    <source>
        <strain evidence="1 2">DSM 25894</strain>
    </source>
</reference>
<organism evidence="1 2">
    <name type="scientific">Melghiribacillus thermohalophilus</name>
    <dbReference type="NCBI Taxonomy" id="1324956"/>
    <lineage>
        <taxon>Bacteria</taxon>
        <taxon>Bacillati</taxon>
        <taxon>Bacillota</taxon>
        <taxon>Bacilli</taxon>
        <taxon>Bacillales</taxon>
        <taxon>Bacillaceae</taxon>
        <taxon>Melghiribacillus</taxon>
    </lineage>
</organism>
<name>A0A4R3N3X4_9BACI</name>
<dbReference type="Proteomes" id="UP000294650">
    <property type="component" value="Unassembled WGS sequence"/>
</dbReference>
<dbReference type="EMBL" id="SMAN01000010">
    <property type="protein sequence ID" value="TCT21783.1"/>
    <property type="molecule type" value="Genomic_DNA"/>
</dbReference>
<keyword evidence="2" id="KW-1185">Reference proteome</keyword>
<accession>A0A4R3N3X4</accession>
<sequence length="65" mass="7585">GFGLMSRRFASPLTEPFENSSCGLRDDETKKNANLQDTLPAYTKFLTLPIYCLQILLDIFEKYYW</sequence>
<gene>
    <name evidence="1" type="ORF">EDD68_11087</name>
</gene>
<protein>
    <submittedName>
        <fullName evidence="1">Uncharacterized protein</fullName>
    </submittedName>
</protein>
<proteinExistence type="predicted"/>
<comment type="caution">
    <text evidence="1">The sequence shown here is derived from an EMBL/GenBank/DDBJ whole genome shotgun (WGS) entry which is preliminary data.</text>
</comment>
<evidence type="ECO:0000313" key="1">
    <source>
        <dbReference type="EMBL" id="TCT21783.1"/>
    </source>
</evidence>
<dbReference type="AlphaFoldDB" id="A0A4R3N3X4"/>
<feature type="non-terminal residue" evidence="1">
    <location>
        <position position="1"/>
    </location>
</feature>
<evidence type="ECO:0000313" key="2">
    <source>
        <dbReference type="Proteomes" id="UP000294650"/>
    </source>
</evidence>
<dbReference type="RefSeq" id="WP_207902562.1">
    <property type="nucleotide sequence ID" value="NZ_SMAN01000010.1"/>
</dbReference>